<dbReference type="STRING" id="990371.SAMN05421813_106126"/>
<keyword evidence="2" id="KW-0479">Metal-binding</keyword>
<dbReference type="OrthoDB" id="165343at2"/>
<dbReference type="Proteomes" id="UP000199226">
    <property type="component" value="Unassembled WGS sequence"/>
</dbReference>
<dbReference type="SUPFAM" id="SSF50022">
    <property type="entry name" value="ISP domain"/>
    <property type="match status" value="1"/>
</dbReference>
<keyword evidence="3" id="KW-0408">Iron</keyword>
<dbReference type="AlphaFoldDB" id="A0A1G9QPJ8"/>
<dbReference type="InterPro" id="IPR036922">
    <property type="entry name" value="Rieske_2Fe-2S_sf"/>
</dbReference>
<evidence type="ECO:0000259" key="5">
    <source>
        <dbReference type="PROSITE" id="PS51296"/>
    </source>
</evidence>
<dbReference type="InterPro" id="IPR017941">
    <property type="entry name" value="Rieske_2Fe-2S"/>
</dbReference>
<evidence type="ECO:0000256" key="4">
    <source>
        <dbReference type="ARBA" id="ARBA00023014"/>
    </source>
</evidence>
<evidence type="ECO:0000313" key="7">
    <source>
        <dbReference type="Proteomes" id="UP000199226"/>
    </source>
</evidence>
<dbReference type="EMBL" id="FNHH01000006">
    <property type="protein sequence ID" value="SDM12507.1"/>
    <property type="molecule type" value="Genomic_DNA"/>
</dbReference>
<dbReference type="PROSITE" id="PS51296">
    <property type="entry name" value="RIESKE"/>
    <property type="match status" value="1"/>
</dbReference>
<accession>A0A1G9QPJ8</accession>
<evidence type="ECO:0000256" key="2">
    <source>
        <dbReference type="ARBA" id="ARBA00022723"/>
    </source>
</evidence>
<keyword evidence="7" id="KW-1185">Reference proteome</keyword>
<gene>
    <name evidence="6" type="ORF">SAMN05421813_106126</name>
</gene>
<keyword evidence="1" id="KW-0001">2Fe-2S</keyword>
<organism evidence="6 7">
    <name type="scientific">Daejeonella rubra</name>
    <dbReference type="NCBI Taxonomy" id="990371"/>
    <lineage>
        <taxon>Bacteria</taxon>
        <taxon>Pseudomonadati</taxon>
        <taxon>Bacteroidota</taxon>
        <taxon>Sphingobacteriia</taxon>
        <taxon>Sphingobacteriales</taxon>
        <taxon>Sphingobacteriaceae</taxon>
        <taxon>Daejeonella</taxon>
    </lineage>
</organism>
<keyword evidence="4" id="KW-0411">Iron-sulfur</keyword>
<protein>
    <submittedName>
        <fullName evidence="6">Cytochrome b6-f complex iron-sulfur subunit</fullName>
    </submittedName>
</protein>
<dbReference type="GO" id="GO:0046872">
    <property type="term" value="F:metal ion binding"/>
    <property type="evidence" value="ECO:0007669"/>
    <property type="project" value="UniProtKB-KW"/>
</dbReference>
<dbReference type="Gene3D" id="2.102.10.10">
    <property type="entry name" value="Rieske [2Fe-2S] iron-sulphur domain"/>
    <property type="match status" value="1"/>
</dbReference>
<evidence type="ECO:0000256" key="1">
    <source>
        <dbReference type="ARBA" id="ARBA00022714"/>
    </source>
</evidence>
<dbReference type="RefSeq" id="WP_090702093.1">
    <property type="nucleotide sequence ID" value="NZ_FNHH01000006.1"/>
</dbReference>
<dbReference type="GO" id="GO:0051537">
    <property type="term" value="F:2 iron, 2 sulfur cluster binding"/>
    <property type="evidence" value="ECO:0007669"/>
    <property type="project" value="UniProtKB-KW"/>
</dbReference>
<dbReference type="Pfam" id="PF00355">
    <property type="entry name" value="Rieske"/>
    <property type="match status" value="1"/>
</dbReference>
<sequence length="141" mass="14839">MDRKEFLAGLGISAASFTLLNCAGCAKSEEGPSSVLSGPVNVNFTLDLNASANASLLNNDGFLISNDVIVVRKSTGNFIAVQRSCTHENYSLTYQSSNSRICCSNHGATFSEGGTVSNGPASRSLSVYKTELTGTILRVYS</sequence>
<name>A0A1G9QPJ8_9SPHI</name>
<proteinExistence type="predicted"/>
<reference evidence="7" key="1">
    <citation type="submission" date="2016-10" db="EMBL/GenBank/DDBJ databases">
        <authorList>
            <person name="Varghese N."/>
            <person name="Submissions S."/>
        </authorList>
    </citation>
    <scope>NUCLEOTIDE SEQUENCE [LARGE SCALE GENOMIC DNA]</scope>
    <source>
        <strain evidence="7">DSM 24536</strain>
    </source>
</reference>
<feature type="domain" description="Rieske" evidence="5">
    <location>
        <begin position="48"/>
        <end position="139"/>
    </location>
</feature>
<evidence type="ECO:0000313" key="6">
    <source>
        <dbReference type="EMBL" id="SDM12507.1"/>
    </source>
</evidence>
<evidence type="ECO:0000256" key="3">
    <source>
        <dbReference type="ARBA" id="ARBA00023004"/>
    </source>
</evidence>